<sequence length="224" mass="25435">MNVQADTVASCPVPFGPKSKLWRPTSAIPKPRYKNNSIEVTGCLGEKAVVALVDCGAEGNFIHEQLVNEIEIKYSRPLNQTVLSLDGHSILLASKKIRALRKRRVRDKKELKIPLHLKTGKCFPVTVTAGSRRSMRHLNEAKTIEMDKRKRAHDAHTRAKKVRRATIASYEQLRVIISQVHDLIRNKKAALEPESDDMEDENSTTPVKWEEPYHFLELNKIIKG</sequence>
<organism evidence="2">
    <name type="scientific">Blumeria graminis f. sp. tritici 96224</name>
    <dbReference type="NCBI Taxonomy" id="1268274"/>
    <lineage>
        <taxon>Eukaryota</taxon>
        <taxon>Fungi</taxon>
        <taxon>Dikarya</taxon>
        <taxon>Ascomycota</taxon>
        <taxon>Pezizomycotina</taxon>
        <taxon>Leotiomycetes</taxon>
        <taxon>Erysiphales</taxon>
        <taxon>Erysiphaceae</taxon>
        <taxon>Blumeria</taxon>
    </lineage>
</organism>
<dbReference type="OrthoDB" id="1746660at2759"/>
<name>A0A061HR79_BLUGR</name>
<protein>
    <submittedName>
        <fullName evidence="2">BgtAc-31528</fullName>
    </submittedName>
</protein>
<evidence type="ECO:0000313" key="3">
    <source>
        <dbReference type="Proteomes" id="UP000053110"/>
    </source>
</evidence>
<evidence type="ECO:0000313" key="1">
    <source>
        <dbReference type="EMBL" id="EPQ67080.1"/>
    </source>
</evidence>
<reference evidence="3" key="1">
    <citation type="journal article" date="2013" name="Nat. Genet.">
        <title>The wheat powdery mildew genome shows the unique evolution of an obligate biotroph.</title>
        <authorList>
            <person name="Wicker T."/>
            <person name="Oberhaensli S."/>
            <person name="Parlange F."/>
            <person name="Buchmann J.P."/>
            <person name="Shatalina M."/>
            <person name="Roffler S."/>
            <person name="Ben-David R."/>
            <person name="Dolezel J."/>
            <person name="Simkova H."/>
            <person name="Schulze-Lefert P."/>
            <person name="Spanu P.D."/>
            <person name="Bruggmann R."/>
            <person name="Amselem J."/>
            <person name="Quesneville H."/>
            <person name="Ver Loren van Themaat E."/>
            <person name="Paape T."/>
            <person name="Shimizu K.K."/>
            <person name="Keller B."/>
        </authorList>
    </citation>
    <scope>NUCLEOTIDE SEQUENCE [LARGE SCALE GENOMIC DNA]</scope>
    <source>
        <strain evidence="3">96224</strain>
    </source>
</reference>
<accession>A0A061HR79</accession>
<dbReference type="AlphaFoldDB" id="A0A061HR79"/>
<dbReference type="Gene3D" id="2.40.70.10">
    <property type="entry name" value="Acid Proteases"/>
    <property type="match status" value="1"/>
</dbReference>
<dbReference type="EMBL" id="KE374029">
    <property type="protein sequence ID" value="EPQ67080.1"/>
    <property type="molecule type" value="Genomic_DNA"/>
</dbReference>
<proteinExistence type="predicted"/>
<reference evidence="1" key="2">
    <citation type="submission" date="2013-01" db="EMBL/GenBank/DDBJ databases">
        <title>The wheat powdery mildew genome reveals unique evolution of an obligate biotroph.</title>
        <authorList>
            <person name="Oberhaensli S."/>
            <person name="Wicker T."/>
            <person name="Keller B."/>
        </authorList>
    </citation>
    <scope>NUCLEOTIDE SEQUENCE</scope>
    <source>
        <strain evidence="1">96224</strain>
    </source>
</reference>
<reference evidence="2" key="3">
    <citation type="submission" date="2018-07" db="EMBL/GenBank/DDBJ databases">
        <authorList>
            <person name="Quirk P.G."/>
            <person name="Krulwich T.A."/>
        </authorList>
    </citation>
    <scope>NUCLEOTIDE SEQUENCE</scope>
    <source>
        <strain evidence="2">96224</strain>
    </source>
</reference>
<dbReference type="InterPro" id="IPR021109">
    <property type="entry name" value="Peptidase_aspartic_dom_sf"/>
</dbReference>
<dbReference type="HOGENOM" id="CLU_1234808_0_0_1"/>
<feature type="non-terminal residue" evidence="2">
    <location>
        <position position="224"/>
    </location>
</feature>
<dbReference type="EMBL" id="UIGY01000001">
    <property type="protein sequence ID" value="SUZ07707.1"/>
    <property type="molecule type" value="Genomic_DNA"/>
</dbReference>
<evidence type="ECO:0000313" key="2">
    <source>
        <dbReference type="EMBL" id="SUZ07707.1"/>
    </source>
</evidence>
<gene>
    <name evidence="1" type="ORF">BGT96224_Ac31528</name>
    <name evidence="2" type="ORF">BGT96224V2_LOCUS864</name>
</gene>
<dbReference type="Proteomes" id="UP000053110">
    <property type="component" value="Unassembled WGS sequence"/>
</dbReference>